<feature type="region of interest" description="Disordered" evidence="1">
    <location>
        <begin position="46"/>
        <end position="97"/>
    </location>
</feature>
<reference evidence="2" key="1">
    <citation type="submission" date="2020-08" db="EMBL/GenBank/DDBJ databases">
        <title>Multicomponent nature underlies the extraordinary mechanical properties of spider dragline silk.</title>
        <authorList>
            <person name="Kono N."/>
            <person name="Nakamura H."/>
            <person name="Mori M."/>
            <person name="Yoshida Y."/>
            <person name="Ohtoshi R."/>
            <person name="Malay A.D."/>
            <person name="Moran D.A.P."/>
            <person name="Tomita M."/>
            <person name="Numata K."/>
            <person name="Arakawa K."/>
        </authorList>
    </citation>
    <scope>NUCLEOTIDE SEQUENCE</scope>
</reference>
<evidence type="ECO:0000313" key="2">
    <source>
        <dbReference type="EMBL" id="GFY13581.1"/>
    </source>
</evidence>
<evidence type="ECO:0000313" key="3">
    <source>
        <dbReference type="Proteomes" id="UP000887159"/>
    </source>
</evidence>
<feature type="compositionally biased region" description="Basic and acidic residues" evidence="1">
    <location>
        <begin position="49"/>
        <end position="60"/>
    </location>
</feature>
<dbReference type="EMBL" id="BMAU01021323">
    <property type="protein sequence ID" value="GFY13581.1"/>
    <property type="molecule type" value="Genomic_DNA"/>
</dbReference>
<proteinExistence type="predicted"/>
<keyword evidence="3" id="KW-1185">Reference proteome</keyword>
<name>A0A8X6SSF4_TRICX</name>
<comment type="caution">
    <text evidence="2">The sequence shown here is derived from an EMBL/GenBank/DDBJ whole genome shotgun (WGS) entry which is preliminary data.</text>
</comment>
<evidence type="ECO:0000256" key="1">
    <source>
        <dbReference type="SAM" id="MobiDB-lite"/>
    </source>
</evidence>
<organism evidence="2 3">
    <name type="scientific">Trichonephila clavipes</name>
    <name type="common">Golden silk orbweaver</name>
    <name type="synonym">Nephila clavipes</name>
    <dbReference type="NCBI Taxonomy" id="2585209"/>
    <lineage>
        <taxon>Eukaryota</taxon>
        <taxon>Metazoa</taxon>
        <taxon>Ecdysozoa</taxon>
        <taxon>Arthropoda</taxon>
        <taxon>Chelicerata</taxon>
        <taxon>Arachnida</taxon>
        <taxon>Araneae</taxon>
        <taxon>Araneomorphae</taxon>
        <taxon>Entelegynae</taxon>
        <taxon>Araneoidea</taxon>
        <taxon>Nephilidae</taxon>
        <taxon>Trichonephila</taxon>
    </lineage>
</organism>
<accession>A0A8X6SSF4</accession>
<protein>
    <submittedName>
        <fullName evidence="2">Uncharacterized protein</fullName>
    </submittedName>
</protein>
<dbReference type="Proteomes" id="UP000887159">
    <property type="component" value="Unassembled WGS sequence"/>
</dbReference>
<dbReference type="AlphaFoldDB" id="A0A8X6SSF4"/>
<sequence>MGFPKTSYSSTSLRKFDLTGASEINRLYPNSRRNRIKEKQYLKTLPRRGRLEEETTERGRNWSTSRGRGMEERRKGGLTAPKRVRGAPKTQWKGKCC</sequence>
<gene>
    <name evidence="2" type="ORF">TNCV_4959511</name>
</gene>